<feature type="chain" id="PRO_5044009136" evidence="5">
    <location>
        <begin position="27"/>
        <end position="152"/>
    </location>
</feature>
<evidence type="ECO:0000313" key="7">
    <source>
        <dbReference type="EMBL" id="XCC96939.1"/>
    </source>
</evidence>
<dbReference type="PANTHER" id="PTHR35008">
    <property type="entry name" value="BLL4482 PROTEIN-RELATED"/>
    <property type="match status" value="1"/>
</dbReference>
<evidence type="ECO:0000256" key="3">
    <source>
        <dbReference type="ARBA" id="ARBA00023004"/>
    </source>
</evidence>
<dbReference type="Pfam" id="PF13442">
    <property type="entry name" value="Cytochrome_CBB3"/>
    <property type="match status" value="1"/>
</dbReference>
<evidence type="ECO:0000256" key="1">
    <source>
        <dbReference type="ARBA" id="ARBA00022617"/>
    </source>
</evidence>
<organism evidence="7">
    <name type="scientific">Alloyangia sp. H15</name>
    <dbReference type="NCBI Taxonomy" id="3029062"/>
    <lineage>
        <taxon>Bacteria</taxon>
        <taxon>Pseudomonadati</taxon>
        <taxon>Pseudomonadota</taxon>
        <taxon>Alphaproteobacteria</taxon>
        <taxon>Rhodobacterales</taxon>
        <taxon>Roseobacteraceae</taxon>
        <taxon>Alloyangia</taxon>
    </lineage>
</organism>
<gene>
    <name evidence="7" type="ORF">PVT71_22895</name>
</gene>
<keyword evidence="7" id="KW-0614">Plasmid</keyword>
<proteinExistence type="predicted"/>
<feature type="domain" description="Cytochrome c" evidence="6">
    <location>
        <begin position="26"/>
        <end position="120"/>
    </location>
</feature>
<sequence>MTMVRTLKSLLPLAAVAALAPGLVAAQDLDGAELYNTTCSACHAEGGLGTPGFAPPLARPDFWAGLGDQAVPYISGVMASGLSGTLTIDGQLYAGLLMPPMHDASPEELAAVATYVLQEFGGQTAEVTAEDVTAAREAAPGHADLRAMRPGS</sequence>
<evidence type="ECO:0000256" key="4">
    <source>
        <dbReference type="PROSITE-ProRule" id="PRU00433"/>
    </source>
</evidence>
<name>A0AAU8AQM4_9RHOB</name>
<evidence type="ECO:0000256" key="5">
    <source>
        <dbReference type="SAM" id="SignalP"/>
    </source>
</evidence>
<evidence type="ECO:0000256" key="2">
    <source>
        <dbReference type="ARBA" id="ARBA00022723"/>
    </source>
</evidence>
<dbReference type="InterPro" id="IPR051459">
    <property type="entry name" value="Cytochrome_c-type_DH"/>
</dbReference>
<feature type="signal peptide" evidence="5">
    <location>
        <begin position="1"/>
        <end position="26"/>
    </location>
</feature>
<accession>A0AAU8AQM4</accession>
<dbReference type="SUPFAM" id="SSF46626">
    <property type="entry name" value="Cytochrome c"/>
    <property type="match status" value="1"/>
</dbReference>
<geneLocation type="plasmid" evidence="7">
    <name>unnamed1</name>
</geneLocation>
<dbReference type="InterPro" id="IPR009056">
    <property type="entry name" value="Cyt_c-like_dom"/>
</dbReference>
<protein>
    <submittedName>
        <fullName evidence="7">Cytochrome c</fullName>
    </submittedName>
</protein>
<dbReference type="RefSeq" id="WP_353475830.1">
    <property type="nucleotide sequence ID" value="NZ_CP123386.1"/>
</dbReference>
<dbReference type="Gene3D" id="1.10.760.10">
    <property type="entry name" value="Cytochrome c-like domain"/>
    <property type="match status" value="1"/>
</dbReference>
<dbReference type="GO" id="GO:0020037">
    <property type="term" value="F:heme binding"/>
    <property type="evidence" value="ECO:0007669"/>
    <property type="project" value="InterPro"/>
</dbReference>
<dbReference type="PANTHER" id="PTHR35008:SF8">
    <property type="entry name" value="ALCOHOL DEHYDROGENASE CYTOCHROME C SUBUNIT"/>
    <property type="match status" value="1"/>
</dbReference>
<dbReference type="PROSITE" id="PS51007">
    <property type="entry name" value="CYTC"/>
    <property type="match status" value="1"/>
</dbReference>
<dbReference type="EMBL" id="CP123386">
    <property type="protein sequence ID" value="XCC96939.1"/>
    <property type="molecule type" value="Genomic_DNA"/>
</dbReference>
<dbReference type="GO" id="GO:0009055">
    <property type="term" value="F:electron transfer activity"/>
    <property type="evidence" value="ECO:0007669"/>
    <property type="project" value="InterPro"/>
</dbReference>
<evidence type="ECO:0000259" key="6">
    <source>
        <dbReference type="PROSITE" id="PS51007"/>
    </source>
</evidence>
<dbReference type="GO" id="GO:0046872">
    <property type="term" value="F:metal ion binding"/>
    <property type="evidence" value="ECO:0007669"/>
    <property type="project" value="UniProtKB-KW"/>
</dbReference>
<keyword evidence="2 4" id="KW-0479">Metal-binding</keyword>
<dbReference type="AlphaFoldDB" id="A0AAU8AQM4"/>
<reference evidence="7" key="1">
    <citation type="submission" date="2023-02" db="EMBL/GenBank/DDBJ databases">
        <title>Description and genomic characterization of Salipiger bruguierae sp. nov., isolated from the sediment of mangrove plant Bruguiera sexangula.</title>
        <authorList>
            <person name="Long M."/>
        </authorList>
    </citation>
    <scope>NUCLEOTIDE SEQUENCE</scope>
    <source>
        <strain evidence="7">H15</strain>
        <plasmid evidence="7">unnamed1</plasmid>
    </source>
</reference>
<dbReference type="InterPro" id="IPR036909">
    <property type="entry name" value="Cyt_c-like_dom_sf"/>
</dbReference>
<keyword evidence="3 4" id="KW-0408">Iron</keyword>
<keyword evidence="1 4" id="KW-0349">Heme</keyword>
<keyword evidence="5" id="KW-0732">Signal</keyword>